<feature type="region of interest" description="Disordered" evidence="1">
    <location>
        <begin position="1"/>
        <end position="126"/>
    </location>
</feature>
<protein>
    <submittedName>
        <fullName evidence="2">Uncharacterized protein</fullName>
    </submittedName>
</protein>
<dbReference type="GeneID" id="28967008"/>
<evidence type="ECO:0000313" key="2">
    <source>
        <dbReference type="EMBL" id="OBR85598.1"/>
    </source>
</evidence>
<reference evidence="3" key="2">
    <citation type="submission" date="2013-07" db="EMBL/GenBank/DDBJ databases">
        <authorList>
            <consortium name="The Broad Institute Genome Sequencing Platform"/>
            <person name="Cuomo C."/>
            <person name="Litvintseva A."/>
            <person name="Chen Y."/>
            <person name="Heitman J."/>
            <person name="Sun S."/>
            <person name="Springer D."/>
            <person name="Dromer F."/>
            <person name="Young S.K."/>
            <person name="Zeng Q."/>
            <person name="Gargeya S."/>
            <person name="Fitzgerald M."/>
            <person name="Abouelleil A."/>
            <person name="Alvarado L."/>
            <person name="Berlin A.M."/>
            <person name="Chapman S.B."/>
            <person name="Dewar J."/>
            <person name="Goldberg J."/>
            <person name="Griggs A."/>
            <person name="Gujja S."/>
            <person name="Hansen M."/>
            <person name="Howarth C."/>
            <person name="Imamovic A."/>
            <person name="Larimer J."/>
            <person name="McCowan C."/>
            <person name="Murphy C."/>
            <person name="Pearson M."/>
            <person name="Priest M."/>
            <person name="Roberts A."/>
            <person name="Saif S."/>
            <person name="Shea T."/>
            <person name="Sykes S."/>
            <person name="Wortman J."/>
            <person name="Nusbaum C."/>
            <person name="Birren B."/>
        </authorList>
    </citation>
    <scope>NUCLEOTIDE SEQUENCE</scope>
    <source>
        <strain evidence="3">CBS 10117</strain>
    </source>
</reference>
<reference evidence="3" key="3">
    <citation type="submission" date="2024-02" db="EMBL/GenBank/DDBJ databases">
        <title>Comparative genomics of Cryptococcus and Kwoniella reveals pathogenesis evolution and contrasting modes of karyotype evolution via chromosome fusion or intercentromeric recombination.</title>
        <authorList>
            <person name="Coelho M.A."/>
            <person name="David-Palma M."/>
            <person name="Shea T."/>
            <person name="Bowers K."/>
            <person name="McGinley-Smith S."/>
            <person name="Mohammad A.W."/>
            <person name="Gnirke A."/>
            <person name="Yurkov A.M."/>
            <person name="Nowrousian M."/>
            <person name="Sun S."/>
            <person name="Cuomo C.A."/>
            <person name="Heitman J."/>
        </authorList>
    </citation>
    <scope>NUCLEOTIDE SEQUENCE</scope>
    <source>
        <strain evidence="3">CBS 10117</strain>
    </source>
</reference>
<gene>
    <name evidence="2" type="ORF">I303_03309</name>
    <name evidence="3" type="ORF">I303_103285</name>
</gene>
<reference evidence="2" key="1">
    <citation type="submission" date="2013-07" db="EMBL/GenBank/DDBJ databases">
        <title>The Genome Sequence of Cryptococcus dejecticola CBS10117.</title>
        <authorList>
            <consortium name="The Broad Institute Genome Sequencing Platform"/>
            <person name="Cuomo C."/>
            <person name="Litvintseva A."/>
            <person name="Chen Y."/>
            <person name="Heitman J."/>
            <person name="Sun S."/>
            <person name="Springer D."/>
            <person name="Dromer F."/>
            <person name="Young S.K."/>
            <person name="Zeng Q."/>
            <person name="Gargeya S."/>
            <person name="Fitzgerald M."/>
            <person name="Abouelleil A."/>
            <person name="Alvarado L."/>
            <person name="Berlin A.M."/>
            <person name="Chapman S.B."/>
            <person name="Dewar J."/>
            <person name="Goldberg J."/>
            <person name="Griggs A."/>
            <person name="Gujja S."/>
            <person name="Hansen M."/>
            <person name="Howarth C."/>
            <person name="Imamovic A."/>
            <person name="Larimer J."/>
            <person name="McCowan C."/>
            <person name="Murphy C."/>
            <person name="Pearson M."/>
            <person name="Priest M."/>
            <person name="Roberts A."/>
            <person name="Saif S."/>
            <person name="Shea T."/>
            <person name="Sykes S."/>
            <person name="Wortman J."/>
            <person name="Nusbaum C."/>
            <person name="Birren B."/>
        </authorList>
    </citation>
    <scope>NUCLEOTIDE SEQUENCE [LARGE SCALE GENOMIC DNA]</scope>
    <source>
        <strain evidence="2">CBS 10117</strain>
    </source>
</reference>
<evidence type="ECO:0000313" key="3">
    <source>
        <dbReference type="EMBL" id="WWC60709.1"/>
    </source>
</evidence>
<name>A0A1A6A6B0_9TREE</name>
<dbReference type="OrthoDB" id="2573978at2759"/>
<dbReference type="Proteomes" id="UP000078595">
    <property type="component" value="Chromosome 4"/>
</dbReference>
<dbReference type="EMBL" id="KI894030">
    <property type="protein sequence ID" value="OBR85598.1"/>
    <property type="molecule type" value="Genomic_DNA"/>
</dbReference>
<feature type="compositionally biased region" description="Basic residues" evidence="1">
    <location>
        <begin position="266"/>
        <end position="280"/>
    </location>
</feature>
<dbReference type="KEGG" id="kdj:28967008"/>
<evidence type="ECO:0000313" key="4">
    <source>
        <dbReference type="Proteomes" id="UP000078595"/>
    </source>
</evidence>
<dbReference type="RefSeq" id="XP_018263440.1">
    <property type="nucleotide sequence ID" value="XM_018406632.1"/>
</dbReference>
<keyword evidence="4" id="KW-1185">Reference proteome</keyword>
<organism evidence="2">
    <name type="scientific">Kwoniella dejecticola CBS 10117</name>
    <dbReference type="NCBI Taxonomy" id="1296121"/>
    <lineage>
        <taxon>Eukaryota</taxon>
        <taxon>Fungi</taxon>
        <taxon>Dikarya</taxon>
        <taxon>Basidiomycota</taxon>
        <taxon>Agaricomycotina</taxon>
        <taxon>Tremellomycetes</taxon>
        <taxon>Tremellales</taxon>
        <taxon>Cryptococcaceae</taxon>
        <taxon>Kwoniella</taxon>
    </lineage>
</organism>
<accession>A0A1A6A6B0</accession>
<feature type="compositionally biased region" description="Basic and acidic residues" evidence="1">
    <location>
        <begin position="54"/>
        <end position="65"/>
    </location>
</feature>
<sequence>MGTILDESDAETASSSSSSQRSTPTAEDVEAYNRLMSSLFPVSELPPPPGPPQDDLHDSHTHGQLDDDEENNVMENGIRRPMTKAEKQNAKKKRRKERERLARLQSQSEAKAFQASDLEASGISPEQNKVSSIPFRLFSACPIRPILLIEENGDYVSPENPRHLPLSSAKLERIRRQAAEAAVTMDDIYAETQRSNPGPSSRAGKVTQLEVSSDTLVGQLPEIFLGRIPIYQRQTRPLGGQISSRESSSVTTVNLRHPYEDSSKIGSRRSKTRRGKRRKPNAVQAKAAARFWAPPPDLGGKARGYAWGYRDSMEGRREKGAWSGYVRSKDW</sequence>
<dbReference type="VEuPathDB" id="FungiDB:I303_03309"/>
<feature type="compositionally biased region" description="Polar residues" evidence="1">
    <location>
        <begin position="241"/>
        <end position="254"/>
    </location>
</feature>
<evidence type="ECO:0000256" key="1">
    <source>
        <dbReference type="SAM" id="MobiDB-lite"/>
    </source>
</evidence>
<dbReference type="EMBL" id="CP144533">
    <property type="protein sequence ID" value="WWC60709.1"/>
    <property type="molecule type" value="Genomic_DNA"/>
</dbReference>
<feature type="region of interest" description="Disordered" evidence="1">
    <location>
        <begin position="239"/>
        <end position="295"/>
    </location>
</feature>
<dbReference type="AlphaFoldDB" id="A0A1A6A6B0"/>
<feature type="compositionally biased region" description="Low complexity" evidence="1">
    <location>
        <begin position="11"/>
        <end position="26"/>
    </location>
</feature>
<feature type="compositionally biased region" description="Acidic residues" evidence="1">
    <location>
        <begin position="1"/>
        <end position="10"/>
    </location>
</feature>
<proteinExistence type="predicted"/>